<dbReference type="OrthoDB" id="1923775at2759"/>
<dbReference type="Gene3D" id="3.30.870.10">
    <property type="entry name" value="Endonuclease Chain A"/>
    <property type="match status" value="2"/>
</dbReference>
<keyword evidence="2" id="KW-0472">Membrane</keyword>
<organism evidence="4 5">
    <name type="scientific">Chloropicon primus</name>
    <dbReference type="NCBI Taxonomy" id="1764295"/>
    <lineage>
        <taxon>Eukaryota</taxon>
        <taxon>Viridiplantae</taxon>
        <taxon>Chlorophyta</taxon>
        <taxon>Chloropicophyceae</taxon>
        <taxon>Chloropicales</taxon>
        <taxon>Chloropicaceae</taxon>
        <taxon>Chloropicon</taxon>
    </lineage>
</organism>
<dbReference type="PROSITE" id="PS50035">
    <property type="entry name" value="PLD"/>
    <property type="match status" value="2"/>
</dbReference>
<comment type="similarity">
    <text evidence="1">Belongs to the phospholipase D family.</text>
</comment>
<dbReference type="InterPro" id="IPR025202">
    <property type="entry name" value="PLD-like_dom"/>
</dbReference>
<dbReference type="CDD" id="cd09106">
    <property type="entry name" value="PLDc_vPLD3_4_5_like_1"/>
    <property type="match status" value="1"/>
</dbReference>
<dbReference type="CDD" id="cd09107">
    <property type="entry name" value="PLDc_vPLD3_4_5_like_2"/>
    <property type="match status" value="1"/>
</dbReference>
<evidence type="ECO:0000313" key="4">
    <source>
        <dbReference type="EMBL" id="QDZ18356.1"/>
    </source>
</evidence>
<sequence length="543" mass="61410">MNVNQVSVVPDDSVEAIENRSLLYDDESEAKRRSRTRMMKYVAAGLTVASVVLVISLVVMYPHKGGVPADEICSAEVVESIPFNTTGLYSGAMSTYKAFMTLIDNAQESIDLTALYWTLDSPARNAMKNCTDYYSQNCPDDAHFNQTQLEEFGVYQGHEVYEAIKRAASRGIKIRIVQSPGLGNGFEEPETIQSLSKKVEIRTMDFSKWYRSGIMHAKVWVVDGKHGYIGSANMDWRSLTQTRETGVFIHSCDPVIRDISNIFESFWEFARLEGQASKMTTNIIDPHLQINRIVPCWSHLVEEGKRCKHPFSMFETQPMHVKMNGVESKVRLSLSPPEICGRNRISDGNMLVETIESASVGGFVYVSVMDFQPVTRFLCREGASCPPYEQFYWPSLLHALLGAATGKGADVRLLVSRWWYDSEDAQDVLRKYLEYSDIICNKNASEFKGACKGSFEVRLVEIPGWFSVQGPDRAYPGHSRVSHSKFIVSDNLVNIGTSNMEWSYFHSTAGVSFNTDNQAMINQVKNMFEVAWDHPNYTHPIWW</sequence>
<dbReference type="SMART" id="SM00155">
    <property type="entry name" value="PLDc"/>
    <property type="match status" value="2"/>
</dbReference>
<name>A0A5B8MCV4_9CHLO</name>
<dbReference type="AlphaFoldDB" id="A0A5B8MCV4"/>
<keyword evidence="5" id="KW-1185">Reference proteome</keyword>
<dbReference type="PANTHER" id="PTHR10185:SF17">
    <property type="entry name" value="GM01519P-RELATED"/>
    <property type="match status" value="1"/>
</dbReference>
<feature type="domain" description="PLD phosphodiesterase" evidence="3">
    <location>
        <begin position="211"/>
        <end position="238"/>
    </location>
</feature>
<dbReference type="InterPro" id="IPR050874">
    <property type="entry name" value="Diverse_PLD-related"/>
</dbReference>
<dbReference type="EMBL" id="CP031034">
    <property type="protein sequence ID" value="QDZ18356.1"/>
    <property type="molecule type" value="Genomic_DNA"/>
</dbReference>
<feature type="domain" description="PLD phosphodiesterase" evidence="3">
    <location>
        <begin position="478"/>
        <end position="504"/>
    </location>
</feature>
<proteinExistence type="inferred from homology"/>
<keyword evidence="2" id="KW-0812">Transmembrane</keyword>
<protein>
    <submittedName>
        <fullName evidence="4">Phospholipase D</fullName>
    </submittedName>
</protein>
<dbReference type="Proteomes" id="UP000316726">
    <property type="component" value="Chromosome 1"/>
</dbReference>
<evidence type="ECO:0000259" key="3">
    <source>
        <dbReference type="PROSITE" id="PS50035"/>
    </source>
</evidence>
<dbReference type="Pfam" id="PF13918">
    <property type="entry name" value="PLDc_3"/>
    <property type="match status" value="1"/>
</dbReference>
<dbReference type="InterPro" id="IPR032803">
    <property type="entry name" value="PLDc_3"/>
</dbReference>
<evidence type="ECO:0000256" key="2">
    <source>
        <dbReference type="SAM" id="Phobius"/>
    </source>
</evidence>
<dbReference type="GO" id="GO:0003824">
    <property type="term" value="F:catalytic activity"/>
    <property type="evidence" value="ECO:0007669"/>
    <property type="project" value="InterPro"/>
</dbReference>
<dbReference type="SUPFAM" id="SSF56024">
    <property type="entry name" value="Phospholipase D/nuclease"/>
    <property type="match status" value="2"/>
</dbReference>
<feature type="transmembrane region" description="Helical" evidence="2">
    <location>
        <begin position="41"/>
        <end position="61"/>
    </location>
</feature>
<evidence type="ECO:0000256" key="1">
    <source>
        <dbReference type="ARBA" id="ARBA00008664"/>
    </source>
</evidence>
<dbReference type="Pfam" id="PF13091">
    <property type="entry name" value="PLDc_2"/>
    <property type="match status" value="1"/>
</dbReference>
<reference evidence="4 5" key="1">
    <citation type="submission" date="2018-07" db="EMBL/GenBank/DDBJ databases">
        <title>The complete nuclear genome of the prasinophyte Chloropicon primus (CCMP1205).</title>
        <authorList>
            <person name="Pombert J.-F."/>
            <person name="Otis C."/>
            <person name="Turmel M."/>
            <person name="Lemieux C."/>
        </authorList>
    </citation>
    <scope>NUCLEOTIDE SEQUENCE [LARGE SCALE GENOMIC DNA]</scope>
    <source>
        <strain evidence="4 5">CCMP1205</strain>
    </source>
</reference>
<dbReference type="PANTHER" id="PTHR10185">
    <property type="entry name" value="PHOSPHOLIPASE D - RELATED"/>
    <property type="match status" value="1"/>
</dbReference>
<dbReference type="STRING" id="1764295.A0A5B8MCV4"/>
<gene>
    <name evidence="4" type="ORF">A3770_01p08740</name>
</gene>
<dbReference type="InterPro" id="IPR001736">
    <property type="entry name" value="PLipase_D/transphosphatidylase"/>
</dbReference>
<evidence type="ECO:0000313" key="5">
    <source>
        <dbReference type="Proteomes" id="UP000316726"/>
    </source>
</evidence>
<keyword evidence="2" id="KW-1133">Transmembrane helix</keyword>
<accession>A0A5B8MCV4</accession>